<reference evidence="2" key="1">
    <citation type="journal article" date="2017" name="Front. Plant Sci.">
        <title>Climate Clever Clovers: New Paradigm to Reduce the Environmental Footprint of Ruminants by Breeding Low Methanogenic Forages Utilizing Haplotype Variation.</title>
        <authorList>
            <person name="Kaur P."/>
            <person name="Appels R."/>
            <person name="Bayer P.E."/>
            <person name="Keeble-Gagnere G."/>
            <person name="Wang J."/>
            <person name="Hirakawa H."/>
            <person name="Shirasawa K."/>
            <person name="Vercoe P."/>
            <person name="Stefanova K."/>
            <person name="Durmic Z."/>
            <person name="Nichols P."/>
            <person name="Revell C."/>
            <person name="Isobe S.N."/>
            <person name="Edwards D."/>
            <person name="Erskine W."/>
        </authorList>
    </citation>
    <scope>NUCLEOTIDE SEQUENCE [LARGE SCALE GENOMIC DNA]</scope>
    <source>
        <strain evidence="2">cv. Daliak</strain>
    </source>
</reference>
<organism evidence="1 2">
    <name type="scientific">Trifolium subterraneum</name>
    <name type="common">Subterranean clover</name>
    <dbReference type="NCBI Taxonomy" id="3900"/>
    <lineage>
        <taxon>Eukaryota</taxon>
        <taxon>Viridiplantae</taxon>
        <taxon>Streptophyta</taxon>
        <taxon>Embryophyta</taxon>
        <taxon>Tracheophyta</taxon>
        <taxon>Spermatophyta</taxon>
        <taxon>Magnoliopsida</taxon>
        <taxon>eudicotyledons</taxon>
        <taxon>Gunneridae</taxon>
        <taxon>Pentapetalae</taxon>
        <taxon>rosids</taxon>
        <taxon>fabids</taxon>
        <taxon>Fabales</taxon>
        <taxon>Fabaceae</taxon>
        <taxon>Papilionoideae</taxon>
        <taxon>50 kb inversion clade</taxon>
        <taxon>NPAAA clade</taxon>
        <taxon>Hologalegina</taxon>
        <taxon>IRL clade</taxon>
        <taxon>Trifolieae</taxon>
        <taxon>Trifolium</taxon>
    </lineage>
</organism>
<gene>
    <name evidence="1" type="ORF">TSUD_212870</name>
</gene>
<dbReference type="EMBL" id="DF973636">
    <property type="protein sequence ID" value="GAU36634.1"/>
    <property type="molecule type" value="Genomic_DNA"/>
</dbReference>
<sequence length="93" mass="10506">MQLSFPHIRGPKCLRLLEVVHSATANSRRRKGTKSISVRDSRLEQNRSIKREGVCENKAATDANGEEVVVTNEDDFNAQDLQLKVVLHFDDTD</sequence>
<keyword evidence="2" id="KW-1185">Reference proteome</keyword>
<dbReference type="AlphaFoldDB" id="A0A2Z6MVF1"/>
<dbReference type="Proteomes" id="UP000242715">
    <property type="component" value="Unassembled WGS sequence"/>
</dbReference>
<evidence type="ECO:0000313" key="1">
    <source>
        <dbReference type="EMBL" id="GAU36634.1"/>
    </source>
</evidence>
<name>A0A2Z6MVF1_TRISU</name>
<proteinExistence type="predicted"/>
<accession>A0A2Z6MVF1</accession>
<protein>
    <submittedName>
        <fullName evidence="1">Uncharacterized protein</fullName>
    </submittedName>
</protein>
<evidence type="ECO:0000313" key="2">
    <source>
        <dbReference type="Proteomes" id="UP000242715"/>
    </source>
</evidence>